<dbReference type="PANTHER" id="PTHR32322:SF2">
    <property type="entry name" value="EAMA DOMAIN-CONTAINING PROTEIN"/>
    <property type="match status" value="1"/>
</dbReference>
<evidence type="ECO:0000256" key="3">
    <source>
        <dbReference type="ARBA" id="ARBA00022692"/>
    </source>
</evidence>
<dbReference type="PANTHER" id="PTHR32322">
    <property type="entry name" value="INNER MEMBRANE TRANSPORTER"/>
    <property type="match status" value="1"/>
</dbReference>
<dbReference type="OrthoDB" id="9814238at2"/>
<evidence type="ECO:0000313" key="9">
    <source>
        <dbReference type="Proteomes" id="UP000027451"/>
    </source>
</evidence>
<dbReference type="InterPro" id="IPR037185">
    <property type="entry name" value="EmrE-like"/>
</dbReference>
<feature type="transmembrane region" description="Helical" evidence="6">
    <location>
        <begin position="166"/>
        <end position="188"/>
    </location>
</feature>
<evidence type="ECO:0000256" key="4">
    <source>
        <dbReference type="ARBA" id="ARBA00022989"/>
    </source>
</evidence>
<organism evidence="8 9">
    <name type="scientific">Caballeronia zhejiangensis</name>
    <dbReference type="NCBI Taxonomy" id="871203"/>
    <lineage>
        <taxon>Bacteria</taxon>
        <taxon>Pseudomonadati</taxon>
        <taxon>Pseudomonadota</taxon>
        <taxon>Betaproteobacteria</taxon>
        <taxon>Burkholderiales</taxon>
        <taxon>Burkholderiaceae</taxon>
        <taxon>Caballeronia</taxon>
    </lineage>
</organism>
<keyword evidence="9" id="KW-1185">Reference proteome</keyword>
<dbReference type="AlphaFoldDB" id="A0A656QUD9"/>
<evidence type="ECO:0000313" key="8">
    <source>
        <dbReference type="EMBL" id="KDR34213.1"/>
    </source>
</evidence>
<feature type="transmembrane region" description="Helical" evidence="6">
    <location>
        <begin position="20"/>
        <end position="39"/>
    </location>
</feature>
<comment type="similarity">
    <text evidence="2">Belongs to the EamA transporter family.</text>
</comment>
<keyword evidence="5 6" id="KW-0472">Membrane</keyword>
<accession>A0A656QUD9</accession>
<dbReference type="SUPFAM" id="SSF103481">
    <property type="entry name" value="Multidrug resistance efflux transporter EmrE"/>
    <property type="match status" value="2"/>
</dbReference>
<gene>
    <name evidence="8" type="ORF">BG60_03430</name>
</gene>
<dbReference type="EMBL" id="JFHD01000001">
    <property type="protein sequence ID" value="KDR34213.1"/>
    <property type="molecule type" value="Genomic_DNA"/>
</dbReference>
<dbReference type="Pfam" id="PF00892">
    <property type="entry name" value="EamA"/>
    <property type="match status" value="2"/>
</dbReference>
<dbReference type="InterPro" id="IPR000620">
    <property type="entry name" value="EamA_dom"/>
</dbReference>
<evidence type="ECO:0000259" key="7">
    <source>
        <dbReference type="Pfam" id="PF00892"/>
    </source>
</evidence>
<feature type="transmembrane region" description="Helical" evidence="6">
    <location>
        <begin position="80"/>
        <end position="100"/>
    </location>
</feature>
<feature type="transmembrane region" description="Helical" evidence="6">
    <location>
        <begin position="106"/>
        <end position="130"/>
    </location>
</feature>
<keyword evidence="3 6" id="KW-0812">Transmembrane</keyword>
<dbReference type="Proteomes" id="UP000027451">
    <property type="component" value="Unassembled WGS sequence"/>
</dbReference>
<feature type="transmembrane region" description="Helical" evidence="6">
    <location>
        <begin position="258"/>
        <end position="277"/>
    </location>
</feature>
<reference evidence="8 9" key="1">
    <citation type="submission" date="2014-03" db="EMBL/GenBank/DDBJ databases">
        <title>Draft Genome Sequences of Four Burkholderia Strains.</title>
        <authorList>
            <person name="Liu X.Y."/>
            <person name="Li C.X."/>
            <person name="Xu J.H."/>
        </authorList>
    </citation>
    <scope>NUCLEOTIDE SEQUENCE [LARGE SCALE GENOMIC DNA]</scope>
    <source>
        <strain evidence="8 9">OP-1</strain>
    </source>
</reference>
<evidence type="ECO:0000256" key="1">
    <source>
        <dbReference type="ARBA" id="ARBA00004141"/>
    </source>
</evidence>
<keyword evidence="4 6" id="KW-1133">Transmembrane helix</keyword>
<sequence>MNTNASSSSRTTARSEARSAAGALPFIVGCALLGTIGVFLHEANADPLTATWFRCAFGLLGMSAWLISRGQTRFLRLTRSNVLWVLAASLLMVSSWALFFSAVERISAGVAIVLFHVQPMWVLLFASLWLKEAIGGQRVMAVAVAMCGLVLATGIAGHASDGSLQPAYWTGVAACLAGSLCMAGVTITARRLRDLPAGVLAWWQCAIGTLLLWIWPMQHGWPAWGMSWAWLAGLGLIHTGFAYTLMYIGMARLDTARVAVLQFVYPAVAIVIDWLVFDQRLSGAQMTGIALMSVAIGFAERVRKA</sequence>
<evidence type="ECO:0000256" key="6">
    <source>
        <dbReference type="SAM" id="Phobius"/>
    </source>
</evidence>
<protein>
    <recommendedName>
        <fullName evidence="7">EamA domain-containing protein</fullName>
    </recommendedName>
</protein>
<dbReference type="InterPro" id="IPR050638">
    <property type="entry name" value="AA-Vitamin_Transporters"/>
</dbReference>
<feature type="transmembrane region" description="Helical" evidence="6">
    <location>
        <begin position="139"/>
        <end position="160"/>
    </location>
</feature>
<proteinExistence type="inferred from homology"/>
<feature type="domain" description="EamA" evidence="7">
    <location>
        <begin position="170"/>
        <end position="296"/>
    </location>
</feature>
<feature type="transmembrane region" description="Helical" evidence="6">
    <location>
        <begin position="283"/>
        <end position="299"/>
    </location>
</feature>
<feature type="transmembrane region" description="Helical" evidence="6">
    <location>
        <begin position="51"/>
        <end position="68"/>
    </location>
</feature>
<feature type="transmembrane region" description="Helical" evidence="6">
    <location>
        <begin position="227"/>
        <end position="246"/>
    </location>
</feature>
<comment type="subcellular location">
    <subcellularLocation>
        <location evidence="1">Membrane</location>
        <topology evidence="1">Multi-pass membrane protein</topology>
    </subcellularLocation>
</comment>
<dbReference type="GO" id="GO:0016020">
    <property type="term" value="C:membrane"/>
    <property type="evidence" value="ECO:0007669"/>
    <property type="project" value="UniProtKB-SubCell"/>
</dbReference>
<feature type="domain" description="EamA" evidence="7">
    <location>
        <begin position="22"/>
        <end position="152"/>
    </location>
</feature>
<evidence type="ECO:0000256" key="5">
    <source>
        <dbReference type="ARBA" id="ARBA00023136"/>
    </source>
</evidence>
<comment type="caution">
    <text evidence="8">The sequence shown here is derived from an EMBL/GenBank/DDBJ whole genome shotgun (WGS) entry which is preliminary data.</text>
</comment>
<feature type="transmembrane region" description="Helical" evidence="6">
    <location>
        <begin position="195"/>
        <end position="215"/>
    </location>
</feature>
<evidence type="ECO:0000256" key="2">
    <source>
        <dbReference type="ARBA" id="ARBA00007362"/>
    </source>
</evidence>
<name>A0A656QUD9_9BURK</name>